<accession>M4AHU2</accession>
<dbReference type="Ensembl" id="ENSXMAT00000014055.2">
    <property type="protein sequence ID" value="ENSXMAP00000014036.2"/>
    <property type="gene ID" value="ENSXMAG00000014014.2"/>
</dbReference>
<dbReference type="eggNOG" id="KOG0059">
    <property type="taxonomic scope" value="Eukaryota"/>
</dbReference>
<reference evidence="5" key="1">
    <citation type="submission" date="2012-01" db="EMBL/GenBank/DDBJ databases">
        <authorList>
            <person name="Walter R."/>
            <person name="Schartl M."/>
            <person name="Warren W."/>
        </authorList>
    </citation>
    <scope>NUCLEOTIDE SEQUENCE [LARGE SCALE GENOMIC DNA]</scope>
    <source>
        <strain evidence="5">JP 163 A</strain>
    </source>
</reference>
<keyword evidence="1" id="KW-0813">Transport</keyword>
<keyword evidence="5" id="KW-1185">Reference proteome</keyword>
<evidence type="ECO:0000313" key="5">
    <source>
        <dbReference type="Proteomes" id="UP000002852"/>
    </source>
</evidence>
<evidence type="ECO:0000256" key="3">
    <source>
        <dbReference type="SAM" id="MobiDB-lite"/>
    </source>
</evidence>
<reference evidence="4" key="3">
    <citation type="submission" date="2025-08" db="UniProtKB">
        <authorList>
            <consortium name="Ensembl"/>
        </authorList>
    </citation>
    <scope>IDENTIFICATION</scope>
    <source>
        <strain evidence="4">JP 163 A</strain>
    </source>
</reference>
<feature type="compositionally biased region" description="Low complexity" evidence="3">
    <location>
        <begin position="85"/>
        <end position="96"/>
    </location>
</feature>
<proteinExistence type="predicted"/>
<dbReference type="GO" id="GO:0140359">
    <property type="term" value="F:ABC-type transporter activity"/>
    <property type="evidence" value="ECO:0007669"/>
    <property type="project" value="InterPro"/>
</dbReference>
<name>M4AHU2_XIPMA</name>
<dbReference type="OMA" id="HACQTEF"/>
<keyword evidence="2" id="KW-0677">Repeat</keyword>
<dbReference type="PANTHER" id="PTHR19229:SF36">
    <property type="entry name" value="ATP-BINDING CASSETTE SUB-FAMILY A MEMBER 2"/>
    <property type="match status" value="1"/>
</dbReference>
<dbReference type="STRING" id="8083.ENSXMAP00000014036"/>
<protein>
    <recommendedName>
        <fullName evidence="6">ABC transporter domain-containing protein</fullName>
    </recommendedName>
</protein>
<organism evidence="4 5">
    <name type="scientific">Xiphophorus maculatus</name>
    <name type="common">Southern platyfish</name>
    <name type="synonym">Platypoecilus maculatus</name>
    <dbReference type="NCBI Taxonomy" id="8083"/>
    <lineage>
        <taxon>Eukaryota</taxon>
        <taxon>Metazoa</taxon>
        <taxon>Chordata</taxon>
        <taxon>Craniata</taxon>
        <taxon>Vertebrata</taxon>
        <taxon>Euteleostomi</taxon>
        <taxon>Actinopterygii</taxon>
        <taxon>Neopterygii</taxon>
        <taxon>Teleostei</taxon>
        <taxon>Neoteleostei</taxon>
        <taxon>Acanthomorphata</taxon>
        <taxon>Ovalentaria</taxon>
        <taxon>Atherinomorphae</taxon>
        <taxon>Cyprinodontiformes</taxon>
        <taxon>Poeciliidae</taxon>
        <taxon>Poeciliinae</taxon>
        <taxon>Xiphophorus</taxon>
    </lineage>
</organism>
<evidence type="ECO:0000256" key="2">
    <source>
        <dbReference type="ARBA" id="ARBA00022737"/>
    </source>
</evidence>
<reference evidence="5" key="2">
    <citation type="journal article" date="2013" name="Nat. Genet.">
        <title>The genome of the platyfish, Xiphophorus maculatus, provides insights into evolutionary adaptation and several complex traits.</title>
        <authorList>
            <person name="Schartl M."/>
            <person name="Walter R.B."/>
            <person name="Shen Y."/>
            <person name="Garcia T."/>
            <person name="Catchen J."/>
            <person name="Amores A."/>
            <person name="Braasch I."/>
            <person name="Chalopin D."/>
            <person name="Volff J.N."/>
            <person name="Lesch K.P."/>
            <person name="Bisazza A."/>
            <person name="Minx P."/>
            <person name="Hillier L."/>
            <person name="Wilson R.K."/>
            <person name="Fuerstenberg S."/>
            <person name="Boore J."/>
            <person name="Searle S."/>
            <person name="Postlethwait J.H."/>
            <person name="Warren W.C."/>
        </authorList>
    </citation>
    <scope>NUCLEOTIDE SEQUENCE [LARGE SCALE GENOMIC DNA]</scope>
    <source>
        <strain evidence="5">JP 163 A</strain>
    </source>
</reference>
<dbReference type="PANTHER" id="PTHR19229">
    <property type="entry name" value="ATP-BINDING CASSETTE TRANSPORTER SUBFAMILY A ABCA"/>
    <property type="match status" value="1"/>
</dbReference>
<reference evidence="4" key="4">
    <citation type="submission" date="2025-09" db="UniProtKB">
        <authorList>
            <consortium name="Ensembl"/>
        </authorList>
    </citation>
    <scope>IDENTIFICATION</scope>
    <source>
        <strain evidence="4">JP 163 A</strain>
    </source>
</reference>
<dbReference type="InParanoid" id="M4AHU2"/>
<dbReference type="InterPro" id="IPR026082">
    <property type="entry name" value="ABCA"/>
</dbReference>
<dbReference type="Proteomes" id="UP000002852">
    <property type="component" value="Unassembled WGS sequence"/>
</dbReference>
<feature type="region of interest" description="Disordered" evidence="3">
    <location>
        <begin position="179"/>
        <end position="198"/>
    </location>
</feature>
<dbReference type="GO" id="GO:0016020">
    <property type="term" value="C:membrane"/>
    <property type="evidence" value="ECO:0007669"/>
    <property type="project" value="InterPro"/>
</dbReference>
<sequence>MPTAGVDPYARRAIWDLILKYKQGRTILLSTHHMDEADLLGDRIAIISHGKLKCCGTPLFLKSTYGDGYKLTLVKKQSEGRGTKSPSSSSPSSSLSPCSETQVTEFIHQFVATCLLVSDSNTELSYVLPSESVKKGCFERLFQALEQSLTGLALTSFGVMDTTLEEVFLKVSEEDQSLDNSDAVGSGAQDGLAPETGPLLHSEKSEVELSNLVQCSRLSQSQVSLKSSSSVGSVRGDEGGPYADFYGDYCPLFENGQESDSASLRGQLKFCLTVEGSRDGRRK</sequence>
<dbReference type="SUPFAM" id="SSF52540">
    <property type="entry name" value="P-loop containing nucleoside triphosphate hydrolases"/>
    <property type="match status" value="1"/>
</dbReference>
<feature type="region of interest" description="Disordered" evidence="3">
    <location>
        <begin position="77"/>
        <end position="96"/>
    </location>
</feature>
<dbReference type="GeneTree" id="ENSGT00940000158560"/>
<dbReference type="GO" id="GO:0005319">
    <property type="term" value="F:lipid transporter activity"/>
    <property type="evidence" value="ECO:0007669"/>
    <property type="project" value="TreeGrafter"/>
</dbReference>
<dbReference type="HOGENOM" id="CLU_080875_0_0_1"/>
<evidence type="ECO:0000313" key="4">
    <source>
        <dbReference type="Ensembl" id="ENSXMAP00000014036.2"/>
    </source>
</evidence>
<dbReference type="InterPro" id="IPR027417">
    <property type="entry name" value="P-loop_NTPase"/>
</dbReference>
<evidence type="ECO:0000256" key="1">
    <source>
        <dbReference type="ARBA" id="ARBA00022448"/>
    </source>
</evidence>
<dbReference type="Gene3D" id="3.40.50.300">
    <property type="entry name" value="P-loop containing nucleotide triphosphate hydrolases"/>
    <property type="match status" value="1"/>
</dbReference>
<evidence type="ECO:0008006" key="6">
    <source>
        <dbReference type="Google" id="ProtNLM"/>
    </source>
</evidence>
<dbReference type="AlphaFoldDB" id="M4AHU2"/>